<dbReference type="InterPro" id="IPR038740">
    <property type="entry name" value="BioF2-like_GNAT_dom"/>
</dbReference>
<dbReference type="InterPro" id="IPR016181">
    <property type="entry name" value="Acyl_CoA_acyltransferase"/>
</dbReference>
<dbReference type="Proteomes" id="UP000663637">
    <property type="component" value="Chromosome"/>
</dbReference>
<dbReference type="SUPFAM" id="SSF55729">
    <property type="entry name" value="Acyl-CoA N-acyltransferases (Nat)"/>
    <property type="match status" value="1"/>
</dbReference>
<name>A0ABX7K9N1_9SPHN</name>
<dbReference type="Gene3D" id="3.40.630.30">
    <property type="match status" value="1"/>
</dbReference>
<keyword evidence="3" id="KW-1185">Reference proteome</keyword>
<evidence type="ECO:0000259" key="1">
    <source>
        <dbReference type="Pfam" id="PF13480"/>
    </source>
</evidence>
<evidence type="ECO:0000313" key="3">
    <source>
        <dbReference type="Proteomes" id="UP000663637"/>
    </source>
</evidence>
<proteinExistence type="predicted"/>
<dbReference type="EMBL" id="CP061510">
    <property type="protein sequence ID" value="QSB43964.1"/>
    <property type="molecule type" value="Genomic_DNA"/>
</dbReference>
<sequence length="337" mass="38105">MKSPKGTESVIAASYHDTVNVLQGTQTNHSGPFDRPEWFDLLVHAGQRPLIALVTNGDEKAALALTRANGRIEPLRNWYSFTWRPLAPDSNRGQELLTAIAFDLKRQTHRLTLWPIPDEDGSATRLEQAFQAAGWSVTRTQCDYNHVLEVGGRTFAEYWTTRPGKMRTTLKRKAKKVSVEILDHFDPAAWAEYERIYADSWKPSEGDPDLLRRFAEQEGRAGRIRLGIARHEGLAVAAQFWTVENGVAYIHKLAHLESMKALSAGTTLSAALFEQTIDRDNVDWIDFGTGNDPYKADWMEAVRPRFMIDCLDLKQPSAWPVWAKQYIRKLAPGSTRG</sequence>
<accession>A0ABX7K9N1</accession>
<protein>
    <submittedName>
        <fullName evidence="2">GNAT family N-acetyltransferase</fullName>
    </submittedName>
</protein>
<evidence type="ECO:0000313" key="2">
    <source>
        <dbReference type="EMBL" id="QSB43964.1"/>
    </source>
</evidence>
<reference evidence="2 3" key="1">
    <citation type="submission" date="2020-09" db="EMBL/GenBank/DDBJ databases">
        <title>Complete genome sequence of altererythrobacter flavus SS-21NJ, isolated from Dongying oil sludge in Shandong province.</title>
        <authorList>
            <person name="Sun S."/>
            <person name="Zhang Z."/>
        </authorList>
    </citation>
    <scope>NUCLEOTIDE SEQUENCE [LARGE SCALE GENOMIC DNA]</scope>
    <source>
        <strain evidence="2 3">SS-21NJ</strain>
    </source>
</reference>
<gene>
    <name evidence="2" type="ORF">IDJ81_11495</name>
</gene>
<feature type="domain" description="BioF2-like acetyltransferase" evidence="1">
    <location>
        <begin position="165"/>
        <end position="295"/>
    </location>
</feature>
<dbReference type="Pfam" id="PF13480">
    <property type="entry name" value="Acetyltransf_6"/>
    <property type="match status" value="1"/>
</dbReference>
<organism evidence="2 3">
    <name type="scientific">Tsuneonella flava</name>
    <dbReference type="NCBI Taxonomy" id="2055955"/>
    <lineage>
        <taxon>Bacteria</taxon>
        <taxon>Pseudomonadati</taxon>
        <taxon>Pseudomonadota</taxon>
        <taxon>Alphaproteobacteria</taxon>
        <taxon>Sphingomonadales</taxon>
        <taxon>Erythrobacteraceae</taxon>
        <taxon>Tsuneonella</taxon>
    </lineage>
</organism>